<dbReference type="SFLD" id="SFLDG00363">
    <property type="entry name" value="AMPS_(cytGST):_Alpha-__Mu-__Pi"/>
    <property type="match status" value="1"/>
</dbReference>
<dbReference type="SFLD" id="SFLDG01205">
    <property type="entry name" value="AMPS.1"/>
    <property type="match status" value="1"/>
</dbReference>
<feature type="domain" description="GST N-terminal" evidence="5">
    <location>
        <begin position="2"/>
        <end position="80"/>
    </location>
</feature>
<evidence type="ECO:0000256" key="2">
    <source>
        <dbReference type="ARBA" id="ARBA00022679"/>
    </source>
</evidence>
<dbReference type="PROSITE" id="PS50404">
    <property type="entry name" value="GST_NTER"/>
    <property type="match status" value="1"/>
</dbReference>
<comment type="similarity">
    <text evidence="3">Belongs to the GST superfamily. Sigma family.</text>
</comment>
<dbReference type="CDD" id="cd03039">
    <property type="entry name" value="GST_N_Sigma_like"/>
    <property type="match status" value="1"/>
</dbReference>
<dbReference type="Pfam" id="PF14497">
    <property type="entry name" value="GST_C_3"/>
    <property type="match status" value="1"/>
</dbReference>
<evidence type="ECO:0000313" key="7">
    <source>
        <dbReference type="Proteomes" id="UP000095287"/>
    </source>
</evidence>
<dbReference type="GO" id="GO:0004364">
    <property type="term" value="F:glutathione transferase activity"/>
    <property type="evidence" value="ECO:0007669"/>
    <property type="project" value="UniProtKB-EC"/>
</dbReference>
<dbReference type="WBParaSite" id="L893_g20097.t1">
    <property type="protein sequence ID" value="L893_g20097.t1"/>
    <property type="gene ID" value="L893_g20097"/>
</dbReference>
<dbReference type="SUPFAM" id="SSF52833">
    <property type="entry name" value="Thioredoxin-like"/>
    <property type="match status" value="1"/>
</dbReference>
<evidence type="ECO:0000313" key="8">
    <source>
        <dbReference type="WBParaSite" id="L893_g20097.t1"/>
    </source>
</evidence>
<dbReference type="InterPro" id="IPR050213">
    <property type="entry name" value="GST_superfamily"/>
</dbReference>
<dbReference type="GO" id="GO:0006749">
    <property type="term" value="P:glutathione metabolic process"/>
    <property type="evidence" value="ECO:0007669"/>
    <property type="project" value="TreeGrafter"/>
</dbReference>
<sequence length="205" mass="23149">MVTYKLHYFEGIGGRAELIRLLLNYGGLPYEEVTIAMQDWANQKANYPNGQVPVMEIDGKVLTQSLAIARYLSRKLGLLGRDDWEAAQADAFIGIIEDTIVVLKNEDLLMKMVTGKGNESANEITTALRPFLERLEKHLQTTNGVNLVGDNLTWADLGVADWFKRYAISVPNLFDPFPAVKKFTDSVYSLPKIKEYVAERNVKFF</sequence>
<dbReference type="PANTHER" id="PTHR11571:SF224">
    <property type="entry name" value="HEMATOPOIETIC PROSTAGLANDIN D SYNTHASE"/>
    <property type="match status" value="1"/>
</dbReference>
<dbReference type="Gene3D" id="1.20.1050.10">
    <property type="match status" value="1"/>
</dbReference>
<dbReference type="Proteomes" id="UP000095287">
    <property type="component" value="Unplaced"/>
</dbReference>
<evidence type="ECO:0000256" key="1">
    <source>
        <dbReference type="ARBA" id="ARBA00012452"/>
    </source>
</evidence>
<protein>
    <recommendedName>
        <fullName evidence="1">glutathione transferase</fullName>
        <ecNumber evidence="1">2.5.1.18</ecNumber>
    </recommendedName>
</protein>
<reference evidence="8" key="1">
    <citation type="submission" date="2016-11" db="UniProtKB">
        <authorList>
            <consortium name="WormBaseParasite"/>
        </authorList>
    </citation>
    <scope>IDENTIFICATION</scope>
</reference>
<evidence type="ECO:0000259" key="5">
    <source>
        <dbReference type="PROSITE" id="PS50404"/>
    </source>
</evidence>
<dbReference type="InterPro" id="IPR036282">
    <property type="entry name" value="Glutathione-S-Trfase_C_sf"/>
</dbReference>
<keyword evidence="7" id="KW-1185">Reference proteome</keyword>
<evidence type="ECO:0000256" key="3">
    <source>
        <dbReference type="ARBA" id="ARBA00038317"/>
    </source>
</evidence>
<comment type="catalytic activity">
    <reaction evidence="4">
        <text>RX + glutathione = an S-substituted glutathione + a halide anion + H(+)</text>
        <dbReference type="Rhea" id="RHEA:16437"/>
        <dbReference type="ChEBI" id="CHEBI:15378"/>
        <dbReference type="ChEBI" id="CHEBI:16042"/>
        <dbReference type="ChEBI" id="CHEBI:17792"/>
        <dbReference type="ChEBI" id="CHEBI:57925"/>
        <dbReference type="ChEBI" id="CHEBI:90779"/>
        <dbReference type="EC" id="2.5.1.18"/>
    </reaction>
</comment>
<dbReference type="Gene3D" id="3.40.30.10">
    <property type="entry name" value="Glutaredoxin"/>
    <property type="match status" value="1"/>
</dbReference>
<organism evidence="7 8">
    <name type="scientific">Steinernema glaseri</name>
    <dbReference type="NCBI Taxonomy" id="37863"/>
    <lineage>
        <taxon>Eukaryota</taxon>
        <taxon>Metazoa</taxon>
        <taxon>Ecdysozoa</taxon>
        <taxon>Nematoda</taxon>
        <taxon>Chromadorea</taxon>
        <taxon>Rhabditida</taxon>
        <taxon>Tylenchina</taxon>
        <taxon>Panagrolaimomorpha</taxon>
        <taxon>Strongyloidoidea</taxon>
        <taxon>Steinernematidae</taxon>
        <taxon>Steinernema</taxon>
    </lineage>
</organism>
<keyword evidence="2" id="KW-0808">Transferase</keyword>
<dbReference type="InterPro" id="IPR004046">
    <property type="entry name" value="GST_C"/>
</dbReference>
<dbReference type="CDD" id="cd03192">
    <property type="entry name" value="GST_C_Sigma_like"/>
    <property type="match status" value="1"/>
</dbReference>
<dbReference type="SUPFAM" id="SSF47616">
    <property type="entry name" value="GST C-terminal domain-like"/>
    <property type="match status" value="1"/>
</dbReference>
<dbReference type="EC" id="2.5.1.18" evidence="1"/>
<dbReference type="PROSITE" id="PS50405">
    <property type="entry name" value="GST_CTER"/>
    <property type="match status" value="1"/>
</dbReference>
<dbReference type="InterPro" id="IPR004045">
    <property type="entry name" value="Glutathione_S-Trfase_N"/>
</dbReference>
<dbReference type="InterPro" id="IPR040079">
    <property type="entry name" value="Glutathione_S-Trfase"/>
</dbReference>
<dbReference type="PANTHER" id="PTHR11571">
    <property type="entry name" value="GLUTATHIONE S-TRANSFERASE"/>
    <property type="match status" value="1"/>
</dbReference>
<dbReference type="AlphaFoldDB" id="A0A1I7YV93"/>
<feature type="domain" description="GST C-terminal" evidence="6">
    <location>
        <begin position="82"/>
        <end position="205"/>
    </location>
</feature>
<proteinExistence type="inferred from homology"/>
<evidence type="ECO:0000259" key="6">
    <source>
        <dbReference type="PROSITE" id="PS50405"/>
    </source>
</evidence>
<dbReference type="Pfam" id="PF02798">
    <property type="entry name" value="GST_N"/>
    <property type="match status" value="1"/>
</dbReference>
<dbReference type="InterPro" id="IPR036249">
    <property type="entry name" value="Thioredoxin-like_sf"/>
</dbReference>
<name>A0A1I7YV93_9BILA</name>
<accession>A0A1I7YV93</accession>
<evidence type="ECO:0000256" key="4">
    <source>
        <dbReference type="ARBA" id="ARBA00047960"/>
    </source>
</evidence>
<dbReference type="InterPro" id="IPR010987">
    <property type="entry name" value="Glutathione-S-Trfase_C-like"/>
</dbReference>
<dbReference type="SFLD" id="SFLDS00019">
    <property type="entry name" value="Glutathione_Transferase_(cytos"/>
    <property type="match status" value="1"/>
</dbReference>